<accession>A0AAV9GJR4</accession>
<dbReference type="Gene3D" id="3.30.450.20">
    <property type="entry name" value="PAS domain"/>
    <property type="match status" value="1"/>
</dbReference>
<keyword evidence="2" id="KW-0288">FMN</keyword>
<evidence type="ECO:0000259" key="5">
    <source>
        <dbReference type="Pfam" id="PF13426"/>
    </source>
</evidence>
<feature type="region of interest" description="Disordered" evidence="4">
    <location>
        <begin position="1"/>
        <end position="40"/>
    </location>
</feature>
<dbReference type="PANTHER" id="PTHR47429">
    <property type="entry name" value="PROTEIN TWIN LOV 1"/>
    <property type="match status" value="1"/>
</dbReference>
<evidence type="ECO:0000256" key="2">
    <source>
        <dbReference type="ARBA" id="ARBA00022643"/>
    </source>
</evidence>
<feature type="domain" description="PAS" evidence="5">
    <location>
        <begin position="310"/>
        <end position="406"/>
    </location>
</feature>
<dbReference type="EMBL" id="MU865944">
    <property type="protein sequence ID" value="KAK4448209.1"/>
    <property type="molecule type" value="Genomic_DNA"/>
</dbReference>
<dbReference type="PANTHER" id="PTHR47429:SF9">
    <property type="entry name" value="PAS DOMAIN-CONTAINING PROTEIN"/>
    <property type="match status" value="1"/>
</dbReference>
<feature type="region of interest" description="Disordered" evidence="4">
    <location>
        <begin position="614"/>
        <end position="640"/>
    </location>
</feature>
<dbReference type="SUPFAM" id="SSF55785">
    <property type="entry name" value="PYP-like sensor domain (PAS domain)"/>
    <property type="match status" value="1"/>
</dbReference>
<comment type="caution">
    <text evidence="6">The sequence shown here is derived from an EMBL/GenBank/DDBJ whole genome shotgun (WGS) entry which is preliminary data.</text>
</comment>
<evidence type="ECO:0000256" key="3">
    <source>
        <dbReference type="ARBA" id="ARBA00022991"/>
    </source>
</evidence>
<evidence type="ECO:0000313" key="7">
    <source>
        <dbReference type="Proteomes" id="UP001321760"/>
    </source>
</evidence>
<dbReference type="GO" id="GO:0005634">
    <property type="term" value="C:nucleus"/>
    <property type="evidence" value="ECO:0007669"/>
    <property type="project" value="TreeGrafter"/>
</dbReference>
<name>A0AAV9GJR4_9PEZI</name>
<dbReference type="AlphaFoldDB" id="A0AAV9GJR4"/>
<gene>
    <name evidence="6" type="ORF">QBC34DRAFT_115414</name>
</gene>
<dbReference type="InterPro" id="IPR000014">
    <property type="entry name" value="PAS"/>
</dbReference>
<organism evidence="6 7">
    <name type="scientific">Podospora aff. communis PSN243</name>
    <dbReference type="NCBI Taxonomy" id="3040156"/>
    <lineage>
        <taxon>Eukaryota</taxon>
        <taxon>Fungi</taxon>
        <taxon>Dikarya</taxon>
        <taxon>Ascomycota</taxon>
        <taxon>Pezizomycotina</taxon>
        <taxon>Sordariomycetes</taxon>
        <taxon>Sordariomycetidae</taxon>
        <taxon>Sordariales</taxon>
        <taxon>Podosporaceae</taxon>
        <taxon>Podospora</taxon>
    </lineage>
</organism>
<evidence type="ECO:0000256" key="4">
    <source>
        <dbReference type="SAM" id="MobiDB-lite"/>
    </source>
</evidence>
<protein>
    <submittedName>
        <fullName evidence="6">Nonphototropic hypocotyl 1</fullName>
    </submittedName>
</protein>
<evidence type="ECO:0000313" key="6">
    <source>
        <dbReference type="EMBL" id="KAK4448209.1"/>
    </source>
</evidence>
<sequence>MGSHLEPEEGEAVSAKPLWTPSIPPRSPSRRHPESGEGASFRPLAIERFFGIDHELHKAQSQSFTPLPLNIEERSLSDSDDELQRRRLLSASSFDRSASTLVSHVRSRPGSAASTYQTNTNPLYPLQTRDGDVAGLEPLDEEELDPASFDLLAPASSSKGLYSLEKLSLQLFSRGHLEVIFADPVVLQRFTGFIRASHPASVPLLDYYLDAVKALKAINYANRVIENLGPLDGLGFSHSPAELTANEFLQEKADRAFEELVHEELPAFITHTWIRMASLSIKERITGTLSTHLREMSEGLAEVFCLTDPTREDNPVVFASEEFYRTTQYGRDYVLGRNCRFLQGPMTSAASIGRLRRNLASGKEYCETILNYRRDGSPFMNLLMCAPLLDSRGITRYMIGAQIDVSGLAKDCAGLDSLRTLIEQEDYLSPIRDNTPVDPLQSLSEMFTPSELETVRTHGGRIHEGTVRDESIPNWQKPRVVTQDPAHSPSTQLPLSDLAGGRLAGAYENYLLVRPFPSLKILFASPSLRIPGILQSPFLSKIGGSEHVREELLGALEDGTVVTARVQWVGKLDKEGRPRWIHCTPLVGRNGAVGVWVVVIVDEDDEEERRLWSRGRGPPVVEPARGKGRRPRTGERNVGDYPNLEVGVGLEGLGIGIGPEGVV</sequence>
<keyword evidence="7" id="KW-1185">Reference proteome</keyword>
<dbReference type="InterPro" id="IPR035965">
    <property type="entry name" value="PAS-like_dom_sf"/>
</dbReference>
<dbReference type="Proteomes" id="UP001321760">
    <property type="component" value="Unassembled WGS sequence"/>
</dbReference>
<keyword evidence="1" id="KW-0285">Flavoprotein</keyword>
<keyword evidence="3" id="KW-0157">Chromophore</keyword>
<proteinExistence type="predicted"/>
<evidence type="ECO:0000256" key="1">
    <source>
        <dbReference type="ARBA" id="ARBA00022630"/>
    </source>
</evidence>
<reference evidence="6" key="1">
    <citation type="journal article" date="2023" name="Mol. Phylogenet. Evol.">
        <title>Genome-scale phylogeny and comparative genomics of the fungal order Sordariales.</title>
        <authorList>
            <person name="Hensen N."/>
            <person name="Bonometti L."/>
            <person name="Westerberg I."/>
            <person name="Brannstrom I.O."/>
            <person name="Guillou S."/>
            <person name="Cros-Aarteil S."/>
            <person name="Calhoun S."/>
            <person name="Haridas S."/>
            <person name="Kuo A."/>
            <person name="Mondo S."/>
            <person name="Pangilinan J."/>
            <person name="Riley R."/>
            <person name="LaButti K."/>
            <person name="Andreopoulos B."/>
            <person name="Lipzen A."/>
            <person name="Chen C."/>
            <person name="Yan M."/>
            <person name="Daum C."/>
            <person name="Ng V."/>
            <person name="Clum A."/>
            <person name="Steindorff A."/>
            <person name="Ohm R.A."/>
            <person name="Martin F."/>
            <person name="Silar P."/>
            <person name="Natvig D.O."/>
            <person name="Lalanne C."/>
            <person name="Gautier V."/>
            <person name="Ament-Velasquez S.L."/>
            <person name="Kruys A."/>
            <person name="Hutchinson M.I."/>
            <person name="Powell A.J."/>
            <person name="Barry K."/>
            <person name="Miller A.N."/>
            <person name="Grigoriev I.V."/>
            <person name="Debuchy R."/>
            <person name="Gladieux P."/>
            <person name="Hiltunen Thoren M."/>
            <person name="Johannesson H."/>
        </authorList>
    </citation>
    <scope>NUCLEOTIDE SEQUENCE</scope>
    <source>
        <strain evidence="6">PSN243</strain>
    </source>
</reference>
<dbReference type="Pfam" id="PF13426">
    <property type="entry name" value="PAS_9"/>
    <property type="match status" value="1"/>
</dbReference>
<reference evidence="6" key="2">
    <citation type="submission" date="2023-05" db="EMBL/GenBank/DDBJ databases">
        <authorList>
            <consortium name="Lawrence Berkeley National Laboratory"/>
            <person name="Steindorff A."/>
            <person name="Hensen N."/>
            <person name="Bonometti L."/>
            <person name="Westerberg I."/>
            <person name="Brannstrom I.O."/>
            <person name="Guillou S."/>
            <person name="Cros-Aarteil S."/>
            <person name="Calhoun S."/>
            <person name="Haridas S."/>
            <person name="Kuo A."/>
            <person name="Mondo S."/>
            <person name="Pangilinan J."/>
            <person name="Riley R."/>
            <person name="Labutti K."/>
            <person name="Andreopoulos B."/>
            <person name="Lipzen A."/>
            <person name="Chen C."/>
            <person name="Yanf M."/>
            <person name="Daum C."/>
            <person name="Ng V."/>
            <person name="Clum A."/>
            <person name="Ohm R."/>
            <person name="Martin F."/>
            <person name="Silar P."/>
            <person name="Natvig D."/>
            <person name="Lalanne C."/>
            <person name="Gautier V."/>
            <person name="Ament-Velasquez S.L."/>
            <person name="Kruys A."/>
            <person name="Hutchinson M.I."/>
            <person name="Powell A.J."/>
            <person name="Barry K."/>
            <person name="Miller A.N."/>
            <person name="Grigoriev I.V."/>
            <person name="Debuchy R."/>
            <person name="Gladieux P."/>
            <person name="Thoren M.H."/>
            <person name="Johannesson H."/>
        </authorList>
    </citation>
    <scope>NUCLEOTIDE SEQUENCE</scope>
    <source>
        <strain evidence="6">PSN243</strain>
    </source>
</reference>